<keyword evidence="2" id="KW-0732">Signal</keyword>
<organism evidence="3 4">
    <name type="scientific">Streptomyces virginiae</name>
    <name type="common">Streptomyces cinnamonensis</name>
    <dbReference type="NCBI Taxonomy" id="1961"/>
    <lineage>
        <taxon>Bacteria</taxon>
        <taxon>Bacillati</taxon>
        <taxon>Actinomycetota</taxon>
        <taxon>Actinomycetes</taxon>
        <taxon>Kitasatosporales</taxon>
        <taxon>Streptomycetaceae</taxon>
        <taxon>Streptomyces</taxon>
    </lineage>
</organism>
<feature type="chain" id="PRO_5047205895" description="ATP-binding protein" evidence="2">
    <location>
        <begin position="37"/>
        <end position="105"/>
    </location>
</feature>
<dbReference type="EMBL" id="BNDV01000016">
    <property type="protein sequence ID" value="GHI16933.1"/>
    <property type="molecule type" value="Genomic_DNA"/>
</dbReference>
<name>A0ABQ3NVY0_STRVG</name>
<gene>
    <name evidence="3" type="ORF">Scinn_63960</name>
</gene>
<feature type="region of interest" description="Disordered" evidence="1">
    <location>
        <begin position="79"/>
        <end position="105"/>
    </location>
</feature>
<dbReference type="Proteomes" id="UP000660554">
    <property type="component" value="Unassembled WGS sequence"/>
</dbReference>
<evidence type="ECO:0000313" key="4">
    <source>
        <dbReference type="Proteomes" id="UP000660554"/>
    </source>
</evidence>
<protein>
    <recommendedName>
        <fullName evidence="5">ATP-binding protein</fullName>
    </recommendedName>
</protein>
<proteinExistence type="predicted"/>
<comment type="caution">
    <text evidence="3">The sequence shown here is derived from an EMBL/GenBank/DDBJ whole genome shotgun (WGS) entry which is preliminary data.</text>
</comment>
<reference evidence="4" key="1">
    <citation type="submission" date="2020-09" db="EMBL/GenBank/DDBJ databases">
        <title>Whole genome shotgun sequence of Streptomyces cinnamonensis NBRC 15873.</title>
        <authorList>
            <person name="Komaki H."/>
            <person name="Tamura T."/>
        </authorList>
    </citation>
    <scope>NUCLEOTIDE SEQUENCE [LARGE SCALE GENOMIC DNA]</scope>
    <source>
        <strain evidence="4">NBRC 15873</strain>
    </source>
</reference>
<evidence type="ECO:0000256" key="2">
    <source>
        <dbReference type="SAM" id="SignalP"/>
    </source>
</evidence>
<feature type="signal peptide" evidence="2">
    <location>
        <begin position="1"/>
        <end position="36"/>
    </location>
</feature>
<evidence type="ECO:0008006" key="5">
    <source>
        <dbReference type="Google" id="ProtNLM"/>
    </source>
</evidence>
<evidence type="ECO:0000313" key="3">
    <source>
        <dbReference type="EMBL" id="GHI16933.1"/>
    </source>
</evidence>
<accession>A0ABQ3NVY0</accession>
<evidence type="ECO:0000256" key="1">
    <source>
        <dbReference type="SAM" id="MobiDB-lite"/>
    </source>
</evidence>
<sequence length="105" mass="10021">MREVVGPGMTAMKRTLAALVLSGGAALALVPAAAHAADEPAAGAAPLVGRVVDIADHPAQTVQDAKTAVAVTQGAVGSATKATDSSLGGAGSALDAGLPKTPKVD</sequence>
<feature type="compositionally biased region" description="Low complexity" evidence="1">
    <location>
        <begin position="84"/>
        <end position="98"/>
    </location>
</feature>
<keyword evidence="4" id="KW-1185">Reference proteome</keyword>